<feature type="domain" description="DUF6593" evidence="1">
    <location>
        <begin position="10"/>
        <end position="98"/>
    </location>
</feature>
<evidence type="ECO:0000259" key="1">
    <source>
        <dbReference type="Pfam" id="PF20236"/>
    </source>
</evidence>
<sequence>MTVYTSSKVSPLNTALTGPIGNAAYKISTPFRLSNWETTIKRGDQVIATIQWKIFKNSMLTIDDKSYAIKDVFPRLKKASTSRVFSMPTGEQFKWKDSSRLYIS</sequence>
<proteinExistence type="predicted"/>
<dbReference type="Proteomes" id="UP000663840">
    <property type="component" value="Unassembled WGS sequence"/>
</dbReference>
<organism evidence="2 3">
    <name type="scientific">Rhizoctonia solani</name>
    <dbReference type="NCBI Taxonomy" id="456999"/>
    <lineage>
        <taxon>Eukaryota</taxon>
        <taxon>Fungi</taxon>
        <taxon>Dikarya</taxon>
        <taxon>Basidiomycota</taxon>
        <taxon>Agaricomycotina</taxon>
        <taxon>Agaricomycetes</taxon>
        <taxon>Cantharellales</taxon>
        <taxon>Ceratobasidiaceae</taxon>
        <taxon>Rhizoctonia</taxon>
    </lineage>
</organism>
<gene>
    <name evidence="2" type="ORF">RDB_LOCUS73475</name>
</gene>
<comment type="caution">
    <text evidence="2">The sequence shown here is derived from an EMBL/GenBank/DDBJ whole genome shotgun (WGS) entry which is preliminary data.</text>
</comment>
<dbReference type="AlphaFoldDB" id="A0A8H2XWY5"/>
<dbReference type="InterPro" id="IPR046528">
    <property type="entry name" value="DUF6593"/>
</dbReference>
<evidence type="ECO:0000313" key="3">
    <source>
        <dbReference type="Proteomes" id="UP000663840"/>
    </source>
</evidence>
<protein>
    <recommendedName>
        <fullName evidence="1">DUF6593 domain-containing protein</fullName>
    </recommendedName>
</protein>
<dbReference type="Pfam" id="PF20236">
    <property type="entry name" value="DUF6593"/>
    <property type="match status" value="1"/>
</dbReference>
<accession>A0A8H2XWY5</accession>
<name>A0A8H2XWY5_9AGAM</name>
<dbReference type="EMBL" id="CAJMWR010001937">
    <property type="protein sequence ID" value="CAE6437139.1"/>
    <property type="molecule type" value="Genomic_DNA"/>
</dbReference>
<reference evidence="2" key="1">
    <citation type="submission" date="2021-01" db="EMBL/GenBank/DDBJ databases">
        <authorList>
            <person name="Kaushik A."/>
        </authorList>
    </citation>
    <scope>NUCLEOTIDE SEQUENCE</scope>
    <source>
        <strain evidence="2">AG1-1A</strain>
    </source>
</reference>
<evidence type="ECO:0000313" key="2">
    <source>
        <dbReference type="EMBL" id="CAE6437139.1"/>
    </source>
</evidence>